<feature type="transmembrane region" description="Helical" evidence="2">
    <location>
        <begin position="159"/>
        <end position="181"/>
    </location>
</feature>
<reference evidence="3 4" key="1">
    <citation type="submission" date="2018-11" db="EMBL/GenBank/DDBJ databases">
        <authorList>
            <consortium name="Pathogen Informatics"/>
        </authorList>
    </citation>
    <scope>NUCLEOTIDE SEQUENCE [LARGE SCALE GENOMIC DNA]</scope>
</reference>
<name>A0A3P7XZP3_HELPZ</name>
<reference evidence="5" key="2">
    <citation type="submission" date="2019-09" db="UniProtKB">
        <authorList>
            <consortium name="WormBaseParasite"/>
        </authorList>
    </citation>
    <scope>IDENTIFICATION</scope>
</reference>
<evidence type="ECO:0000313" key="5">
    <source>
        <dbReference type="WBParaSite" id="HPBE_0000520501-mRNA-1"/>
    </source>
</evidence>
<dbReference type="GO" id="GO:0005886">
    <property type="term" value="C:plasma membrane"/>
    <property type="evidence" value="ECO:0007669"/>
    <property type="project" value="TreeGrafter"/>
</dbReference>
<dbReference type="Proteomes" id="UP000050761">
    <property type="component" value="Unassembled WGS sequence"/>
</dbReference>
<dbReference type="GO" id="GO:0090482">
    <property type="term" value="F:vitamin transmembrane transporter activity"/>
    <property type="evidence" value="ECO:0007669"/>
    <property type="project" value="InterPro"/>
</dbReference>
<feature type="transmembrane region" description="Helical" evidence="2">
    <location>
        <begin position="337"/>
        <end position="357"/>
    </location>
</feature>
<evidence type="ECO:0000313" key="3">
    <source>
        <dbReference type="EMBL" id="VDO63734.1"/>
    </source>
</evidence>
<keyword evidence="4" id="KW-1185">Reference proteome</keyword>
<feature type="transmembrane region" description="Helical" evidence="2">
    <location>
        <begin position="133"/>
        <end position="153"/>
    </location>
</feature>
<keyword evidence="2" id="KW-0472">Membrane</keyword>
<protein>
    <submittedName>
        <fullName evidence="5">Reduced folate carrier</fullName>
    </submittedName>
</protein>
<sequence length="392" mass="44318">MHWKATTLLVCIYGIIKEFRPGTPFLTPYLISSSKNFTLDEVYGQIFPFWTYSYMVFLIPVFILTDILLYKPIIVLEGLCLVITWTLLVWGEGVRQMQLMQIFFGLASAAEVAYYSYLYAVVKEKDYRKVTSYIRSAALLGKLLGYAFAQLLVSTNLGSYLLLNQISLAAVCIVFFIALALPSVPSQRARYCDKKGIQEEQSLSEQSQQQSLTQDEKGRGKLDNGVKNYFLATIKSFTVYKTNKVVLRWSLWWAFASCGIYQIYNYIQSLWLEMQLDPSKVENGLVEFLNTLAGAILAFLVQFAAVNWHKYGEVTVIISLAIIAVILAVISQTNYVLIAYIGYILITSMHHTLITAARSVAFCPTNFAEHKILAVRPLTKGLWGLMSLKFGC</sequence>
<dbReference type="NCBIfam" id="TIGR00806">
    <property type="entry name" value="rfc"/>
    <property type="match status" value="1"/>
</dbReference>
<dbReference type="SUPFAM" id="SSF103473">
    <property type="entry name" value="MFS general substrate transporter"/>
    <property type="match status" value="1"/>
</dbReference>
<evidence type="ECO:0000256" key="1">
    <source>
        <dbReference type="ARBA" id="ARBA00005773"/>
    </source>
</evidence>
<evidence type="ECO:0000256" key="2">
    <source>
        <dbReference type="SAM" id="Phobius"/>
    </source>
</evidence>
<dbReference type="OrthoDB" id="18814at2759"/>
<dbReference type="Pfam" id="PF01770">
    <property type="entry name" value="Folate_carrier"/>
    <property type="match status" value="1"/>
</dbReference>
<dbReference type="PANTHER" id="PTHR10686">
    <property type="entry name" value="FOLATE TRANSPORTER"/>
    <property type="match status" value="1"/>
</dbReference>
<dbReference type="InterPro" id="IPR002666">
    <property type="entry name" value="Folate_carrier"/>
</dbReference>
<organism evidence="3">
    <name type="scientific">Heligmosomoides polygyrus</name>
    <name type="common">Parasitic roundworm</name>
    <dbReference type="NCBI Taxonomy" id="6339"/>
    <lineage>
        <taxon>Eukaryota</taxon>
        <taxon>Metazoa</taxon>
        <taxon>Ecdysozoa</taxon>
        <taxon>Nematoda</taxon>
        <taxon>Chromadorea</taxon>
        <taxon>Rhabditida</taxon>
        <taxon>Rhabditina</taxon>
        <taxon>Rhabditomorpha</taxon>
        <taxon>Strongyloidea</taxon>
        <taxon>Heligmosomidae</taxon>
        <taxon>Heligmosomoides</taxon>
    </lineage>
</organism>
<accession>A0A3P7XZP3</accession>
<feature type="transmembrane region" description="Helical" evidence="2">
    <location>
        <begin position="45"/>
        <end position="65"/>
    </location>
</feature>
<dbReference type="EMBL" id="UZAH01025430">
    <property type="protein sequence ID" value="VDO63734.1"/>
    <property type="molecule type" value="Genomic_DNA"/>
</dbReference>
<feature type="transmembrane region" description="Helical" evidence="2">
    <location>
        <begin position="311"/>
        <end position="331"/>
    </location>
</feature>
<dbReference type="WBParaSite" id="HPBE_0000520501-mRNA-1">
    <property type="protein sequence ID" value="HPBE_0000520501-mRNA-1"/>
    <property type="gene ID" value="HPBE_0000520501"/>
</dbReference>
<feature type="transmembrane region" description="Helical" evidence="2">
    <location>
        <begin position="284"/>
        <end position="304"/>
    </location>
</feature>
<feature type="transmembrane region" description="Helical" evidence="2">
    <location>
        <begin position="245"/>
        <end position="264"/>
    </location>
</feature>
<dbReference type="PANTHER" id="PTHR10686:SF20">
    <property type="entry name" value="FOLATE TRANSPORTER 1"/>
    <property type="match status" value="1"/>
</dbReference>
<dbReference type="Gene3D" id="1.20.1250.20">
    <property type="entry name" value="MFS general substrate transporter like domains"/>
    <property type="match status" value="1"/>
</dbReference>
<feature type="transmembrane region" description="Helical" evidence="2">
    <location>
        <begin position="72"/>
        <end position="90"/>
    </location>
</feature>
<dbReference type="AlphaFoldDB" id="A0A3P7XZP3"/>
<keyword evidence="2" id="KW-0812">Transmembrane</keyword>
<feature type="transmembrane region" description="Helical" evidence="2">
    <location>
        <begin position="102"/>
        <end position="121"/>
    </location>
</feature>
<comment type="similarity">
    <text evidence="1">Belongs to the reduced folate carrier (RFC) transporter (TC 2.A.48) family.</text>
</comment>
<gene>
    <name evidence="3" type="ORF">HPBE_LOCUS5206</name>
</gene>
<dbReference type="InterPro" id="IPR036259">
    <property type="entry name" value="MFS_trans_sf"/>
</dbReference>
<keyword evidence="2" id="KW-1133">Transmembrane helix</keyword>
<proteinExistence type="inferred from homology"/>
<evidence type="ECO:0000313" key="4">
    <source>
        <dbReference type="Proteomes" id="UP000050761"/>
    </source>
</evidence>